<gene>
    <name evidence="2" type="ORF">FGO68_gene8560</name>
</gene>
<protein>
    <submittedName>
        <fullName evidence="2">Uncharacterized protein</fullName>
    </submittedName>
</protein>
<dbReference type="EMBL" id="RRYP01005447">
    <property type="protein sequence ID" value="TNV82028.1"/>
    <property type="molecule type" value="Genomic_DNA"/>
</dbReference>
<proteinExistence type="predicted"/>
<dbReference type="Proteomes" id="UP000785679">
    <property type="component" value="Unassembled WGS sequence"/>
</dbReference>
<organism evidence="2 3">
    <name type="scientific">Halteria grandinella</name>
    <dbReference type="NCBI Taxonomy" id="5974"/>
    <lineage>
        <taxon>Eukaryota</taxon>
        <taxon>Sar</taxon>
        <taxon>Alveolata</taxon>
        <taxon>Ciliophora</taxon>
        <taxon>Intramacronucleata</taxon>
        <taxon>Spirotrichea</taxon>
        <taxon>Stichotrichia</taxon>
        <taxon>Sporadotrichida</taxon>
        <taxon>Halteriidae</taxon>
        <taxon>Halteria</taxon>
    </lineage>
</organism>
<name>A0A8J8NV22_HALGN</name>
<comment type="caution">
    <text evidence="2">The sequence shown here is derived from an EMBL/GenBank/DDBJ whole genome shotgun (WGS) entry which is preliminary data.</text>
</comment>
<dbReference type="AlphaFoldDB" id="A0A8J8NV22"/>
<sequence>MGSFWALIFLRQFFVSAEFQITLKICISSFFSTAILFSSKSSVTSSKSKKPERSLSKSSNNFSTSLHRCISSEVYKQRSWACSEWRRRSQWRVEQEARLECTLDQWAVQGFQSKEECLLSNEDLQE</sequence>
<evidence type="ECO:0000256" key="1">
    <source>
        <dbReference type="SAM" id="MobiDB-lite"/>
    </source>
</evidence>
<feature type="region of interest" description="Disordered" evidence="1">
    <location>
        <begin position="40"/>
        <end position="62"/>
    </location>
</feature>
<evidence type="ECO:0000313" key="2">
    <source>
        <dbReference type="EMBL" id="TNV82028.1"/>
    </source>
</evidence>
<evidence type="ECO:0000313" key="3">
    <source>
        <dbReference type="Proteomes" id="UP000785679"/>
    </source>
</evidence>
<keyword evidence="3" id="KW-1185">Reference proteome</keyword>
<accession>A0A8J8NV22</accession>
<reference evidence="2" key="1">
    <citation type="submission" date="2019-06" db="EMBL/GenBank/DDBJ databases">
        <authorList>
            <person name="Zheng W."/>
        </authorList>
    </citation>
    <scope>NUCLEOTIDE SEQUENCE</scope>
    <source>
        <strain evidence="2">QDHG01</strain>
    </source>
</reference>